<keyword evidence="5" id="KW-0210">Decarboxylase</keyword>
<keyword evidence="8" id="KW-0456">Lyase</keyword>
<dbReference type="GO" id="GO:0004425">
    <property type="term" value="F:indole-3-glycerol-phosphate synthase activity"/>
    <property type="evidence" value="ECO:0007669"/>
    <property type="project" value="UniProtKB-EC"/>
</dbReference>
<dbReference type="PROSITE" id="PS00614">
    <property type="entry name" value="IGPS"/>
    <property type="match status" value="1"/>
</dbReference>
<evidence type="ECO:0000256" key="4">
    <source>
        <dbReference type="ARBA" id="ARBA00022605"/>
    </source>
</evidence>
<name>W0F5H9_9BACT</name>
<evidence type="ECO:0000256" key="3">
    <source>
        <dbReference type="ARBA" id="ARBA00012362"/>
    </source>
</evidence>
<evidence type="ECO:0000256" key="1">
    <source>
        <dbReference type="ARBA" id="ARBA00001633"/>
    </source>
</evidence>
<reference evidence="10 11" key="1">
    <citation type="submission" date="2013-12" db="EMBL/GenBank/DDBJ databases">
        <authorList>
            <consortium name="DOE Joint Genome Institute"/>
            <person name="Eisen J."/>
            <person name="Huntemann M."/>
            <person name="Han J."/>
            <person name="Chen A."/>
            <person name="Kyrpides N."/>
            <person name="Mavromatis K."/>
            <person name="Markowitz V."/>
            <person name="Palaniappan K."/>
            <person name="Ivanova N."/>
            <person name="Schaumberg A."/>
            <person name="Pati A."/>
            <person name="Liolios K."/>
            <person name="Nordberg H.P."/>
            <person name="Cantor M.N."/>
            <person name="Hua S.X."/>
            <person name="Woyke T."/>
        </authorList>
    </citation>
    <scope>NUCLEOTIDE SEQUENCE [LARGE SCALE GENOMIC DNA]</scope>
    <source>
        <strain evidence="11">DSM 19437</strain>
    </source>
</reference>
<dbReference type="CDD" id="cd00331">
    <property type="entry name" value="IGPS"/>
    <property type="match status" value="1"/>
</dbReference>
<dbReference type="InterPro" id="IPR045186">
    <property type="entry name" value="Indole-3-glycerol_P_synth"/>
</dbReference>
<dbReference type="PANTHER" id="PTHR22854:SF2">
    <property type="entry name" value="INDOLE-3-GLYCEROL-PHOSPHATE SYNTHASE"/>
    <property type="match status" value="1"/>
</dbReference>
<comment type="catalytic activity">
    <reaction evidence="1">
        <text>1-(2-carboxyphenylamino)-1-deoxy-D-ribulose 5-phosphate + H(+) = (1S,2R)-1-C-(indol-3-yl)glycerol 3-phosphate + CO2 + H2O</text>
        <dbReference type="Rhea" id="RHEA:23476"/>
        <dbReference type="ChEBI" id="CHEBI:15377"/>
        <dbReference type="ChEBI" id="CHEBI:15378"/>
        <dbReference type="ChEBI" id="CHEBI:16526"/>
        <dbReference type="ChEBI" id="CHEBI:58613"/>
        <dbReference type="ChEBI" id="CHEBI:58866"/>
        <dbReference type="EC" id="4.1.1.48"/>
    </reaction>
</comment>
<dbReference type="InterPro" id="IPR013785">
    <property type="entry name" value="Aldolase_TIM"/>
</dbReference>
<keyword evidence="6" id="KW-0822">Tryptophan biosynthesis</keyword>
<evidence type="ECO:0000256" key="8">
    <source>
        <dbReference type="ARBA" id="ARBA00023239"/>
    </source>
</evidence>
<dbReference type="SUPFAM" id="SSF51366">
    <property type="entry name" value="Ribulose-phoshate binding barrel"/>
    <property type="match status" value="1"/>
</dbReference>
<dbReference type="FunFam" id="3.20.20.70:FF:000024">
    <property type="entry name" value="Indole-3-glycerol phosphate synthase"/>
    <property type="match status" value="1"/>
</dbReference>
<dbReference type="InterPro" id="IPR001468">
    <property type="entry name" value="Indole-3-GlycerolPSynthase_CS"/>
</dbReference>
<dbReference type="GO" id="GO:0000162">
    <property type="term" value="P:L-tryptophan biosynthetic process"/>
    <property type="evidence" value="ECO:0007669"/>
    <property type="project" value="UniProtKB-UniPathway"/>
</dbReference>
<dbReference type="Pfam" id="PF00218">
    <property type="entry name" value="IGPS"/>
    <property type="match status" value="1"/>
</dbReference>
<proteinExistence type="predicted"/>
<evidence type="ECO:0000256" key="5">
    <source>
        <dbReference type="ARBA" id="ARBA00022793"/>
    </source>
</evidence>
<dbReference type="GO" id="GO:0004640">
    <property type="term" value="F:phosphoribosylanthranilate isomerase activity"/>
    <property type="evidence" value="ECO:0007669"/>
    <property type="project" value="TreeGrafter"/>
</dbReference>
<dbReference type="STRING" id="929713.NIASO_19065"/>
<dbReference type="UniPathway" id="UPA00035">
    <property type="reaction ID" value="UER00043"/>
</dbReference>
<dbReference type="InterPro" id="IPR011060">
    <property type="entry name" value="RibuloseP-bd_barrel"/>
</dbReference>
<dbReference type="Proteomes" id="UP000003586">
    <property type="component" value="Chromosome"/>
</dbReference>
<dbReference type="PANTHER" id="PTHR22854">
    <property type="entry name" value="TRYPTOPHAN BIOSYNTHESIS PROTEIN"/>
    <property type="match status" value="1"/>
</dbReference>
<dbReference type="InterPro" id="IPR013798">
    <property type="entry name" value="Indole-3-glycerol_P_synth_dom"/>
</dbReference>
<dbReference type="EMBL" id="CP007035">
    <property type="protein sequence ID" value="AHF16709.1"/>
    <property type="molecule type" value="Genomic_DNA"/>
</dbReference>
<evidence type="ECO:0000256" key="2">
    <source>
        <dbReference type="ARBA" id="ARBA00004696"/>
    </source>
</evidence>
<feature type="domain" description="Indole-3-glycerol phosphate synthase" evidence="9">
    <location>
        <begin position="4"/>
        <end position="248"/>
    </location>
</feature>
<gene>
    <name evidence="10" type="ORF">NIASO_19065</name>
</gene>
<dbReference type="OrthoDB" id="9804217at2"/>
<dbReference type="NCBIfam" id="NF001377">
    <property type="entry name" value="PRK00278.2-4"/>
    <property type="match status" value="1"/>
</dbReference>
<sequence>MNILDTIIAHKRTEVAARKQQTAYKMLETTAAFQLPVRSLAASLQQPGSTGIIAEFKRKSPSKGFINKEADVATITAAYSRFGAAALSVLTDENFFGGSQKDLVIAREQAIPILRKDFIIDEYQIVEAKSIGADIILLIAACLSPAEVNRLANFAASLGLETILELHAEEELGHICSATRIVGINNRDLKTFKVDIDRSLKMAEQIPGDRIKIAESGIDKIEDILLFRKNGFKGFLIGEYFMKQENPPMAFENFVTQLQAQQ</sequence>
<dbReference type="eggNOG" id="COG0134">
    <property type="taxonomic scope" value="Bacteria"/>
</dbReference>
<dbReference type="RefSeq" id="WP_008588219.1">
    <property type="nucleotide sequence ID" value="NZ_CP007035.1"/>
</dbReference>
<dbReference type="AlphaFoldDB" id="W0F5H9"/>
<evidence type="ECO:0000259" key="9">
    <source>
        <dbReference type="Pfam" id="PF00218"/>
    </source>
</evidence>
<dbReference type="EC" id="4.1.1.48" evidence="3"/>
<keyword evidence="11" id="KW-1185">Reference proteome</keyword>
<protein>
    <recommendedName>
        <fullName evidence="3">indole-3-glycerol-phosphate synthase</fullName>
        <ecNumber evidence="3">4.1.1.48</ecNumber>
    </recommendedName>
</protein>
<accession>W0F5H9</accession>
<keyword evidence="4" id="KW-0028">Amino-acid biosynthesis</keyword>
<dbReference type="Gene3D" id="3.20.20.70">
    <property type="entry name" value="Aldolase class I"/>
    <property type="match status" value="1"/>
</dbReference>
<evidence type="ECO:0000256" key="6">
    <source>
        <dbReference type="ARBA" id="ARBA00022822"/>
    </source>
</evidence>
<keyword evidence="7" id="KW-0057">Aromatic amino acid biosynthesis</keyword>
<dbReference type="KEGG" id="nso:NIASO_19065"/>
<dbReference type="HOGENOM" id="CLU_034247_2_0_10"/>
<evidence type="ECO:0000256" key="7">
    <source>
        <dbReference type="ARBA" id="ARBA00023141"/>
    </source>
</evidence>
<organism evidence="10 11">
    <name type="scientific">Niabella soli DSM 19437</name>
    <dbReference type="NCBI Taxonomy" id="929713"/>
    <lineage>
        <taxon>Bacteria</taxon>
        <taxon>Pseudomonadati</taxon>
        <taxon>Bacteroidota</taxon>
        <taxon>Chitinophagia</taxon>
        <taxon>Chitinophagales</taxon>
        <taxon>Chitinophagaceae</taxon>
        <taxon>Niabella</taxon>
    </lineage>
</organism>
<evidence type="ECO:0000313" key="11">
    <source>
        <dbReference type="Proteomes" id="UP000003586"/>
    </source>
</evidence>
<comment type="pathway">
    <text evidence="2">Amino-acid biosynthesis; L-tryptophan biosynthesis; L-tryptophan from chorismate: step 4/5.</text>
</comment>
<evidence type="ECO:0000313" key="10">
    <source>
        <dbReference type="EMBL" id="AHF16709.1"/>
    </source>
</evidence>